<keyword evidence="6" id="KW-0973">c-di-GMP</keyword>
<proteinExistence type="inferred from homology"/>
<name>A0ABQ6BS54_9NEIS</name>
<sequence length="767" mass="82784">MMRALPRRLAPFLFALLCGPLALATEPAAGDASAPKAAAAAPGGLPLSSFLPTQGPLRLQGAEGRVEFSLPISARESVQYAQLRLVATNSVSLLAERSQLAVQLNGSTVVQLPLSPRQPEIVADIRLPVALLKPGYNTLSFVAAQHYTMQCEDPAAPELWTEIDTTRSTLRLDTALKPINPTLADLADLLAPTQWSGGALTVVTPGQPQPALLAAGGIVAQGAALRLRYQPLTVRHTLAKPAATRGGGAVPGLDTRGLRGDAVLLGNATALRPYLAPETAARIKGAFLAIYPMPNDARRFVVVVSGRTDEEVATAASAFAWQSTPFPRQAEMNIGAVRAPELPDYAAGGRIARPGSYRFSDLGFTTRSVEGTRTDALTLNMSLPADTYAPEDAYIELALDFAQGAGMGGNSVVNIFLNGHFQQVVPLDEGRGGLMQRYRVRIPLRDFRPGANTLNFVPRLTPTSAGACANYQTGNLQFTLFDSSLITLPQVFHFTLLPDLQRFALSGFPYTVRSNGEHLAVWLAGHDSDTVSAAWTLMGKLAQRKSMPLTRVRYGYERPADDRHTLLLGVSSQLPKDALKGAPWLPGQRFTQLALSNQAVPVSDPGWWSGTWSWLSGGLRTSLDTSKVGPVVIDGDAGLDSQLLAMQYRAPFAGKRTLTVFTSDSASALRDGIARLIEPRYWDNLQGDVSLISPDRTTVSWQQVGARYEYGGIGLRERLGFYFSQHPWLWFAVTVVLLALLAMVVAGLVRLFRVRAHRNVAEQQEPR</sequence>
<evidence type="ECO:0000256" key="5">
    <source>
        <dbReference type="ARBA" id="ARBA00023136"/>
    </source>
</evidence>
<comment type="subunit">
    <text evidence="6">Tightly associated with the cellulose synthase catalytic subunit.</text>
</comment>
<evidence type="ECO:0000256" key="4">
    <source>
        <dbReference type="ARBA" id="ARBA00022989"/>
    </source>
</evidence>
<dbReference type="PANTHER" id="PTHR39083:SF1">
    <property type="entry name" value="CYCLIC DI-GMP-BINDING PROTEIN"/>
    <property type="match status" value="1"/>
</dbReference>
<keyword evidence="5 6" id="KW-0472">Membrane</keyword>
<reference evidence="8" key="1">
    <citation type="journal article" date="2019" name="Int. J. Syst. Evol. Microbiol.">
        <title>The Global Catalogue of Microorganisms (GCM) 10K type strain sequencing project: providing services to taxonomists for standard genome sequencing and annotation.</title>
        <authorList>
            <consortium name="The Broad Institute Genomics Platform"/>
            <consortium name="The Broad Institute Genome Sequencing Center for Infectious Disease"/>
            <person name="Wu L."/>
            <person name="Ma J."/>
        </authorList>
    </citation>
    <scope>NUCLEOTIDE SEQUENCE [LARGE SCALE GENOMIC DNA]</scope>
    <source>
        <strain evidence="8">NBRC 104970</strain>
    </source>
</reference>
<dbReference type="RefSeq" id="WP_284207807.1">
    <property type="nucleotide sequence ID" value="NZ_BSOZ01000018.1"/>
</dbReference>
<protein>
    <recommendedName>
        <fullName evidence="6">Cyclic di-GMP-binding protein</fullName>
    </recommendedName>
    <alternativeName>
        <fullName evidence="6">Cellulose synthase regulatory subunit</fullName>
    </alternativeName>
</protein>
<gene>
    <name evidence="7" type="primary">celB</name>
    <name evidence="7" type="ORF">GCM10007860_16010</name>
</gene>
<dbReference type="Pfam" id="PF03170">
    <property type="entry name" value="BcsB"/>
    <property type="match status" value="1"/>
</dbReference>
<accession>A0ABQ6BS54</accession>
<keyword evidence="6" id="KW-0997">Cell inner membrane</keyword>
<evidence type="ECO:0000256" key="2">
    <source>
        <dbReference type="ARBA" id="ARBA00022475"/>
    </source>
</evidence>
<feature type="chain" id="PRO_5044982575" description="Cyclic di-GMP-binding protein" evidence="6">
    <location>
        <begin position="25"/>
        <end position="767"/>
    </location>
</feature>
<organism evidence="7 8">
    <name type="scientific">Chitiniphilus shinanonensis</name>
    <dbReference type="NCBI Taxonomy" id="553088"/>
    <lineage>
        <taxon>Bacteria</taxon>
        <taxon>Pseudomonadati</taxon>
        <taxon>Pseudomonadota</taxon>
        <taxon>Betaproteobacteria</taxon>
        <taxon>Neisseriales</taxon>
        <taxon>Chitinibacteraceae</taxon>
        <taxon>Chitiniphilus</taxon>
    </lineage>
</organism>
<dbReference type="EMBL" id="BSOZ01000018">
    <property type="protein sequence ID" value="GLS04454.1"/>
    <property type="molecule type" value="Genomic_DNA"/>
</dbReference>
<comment type="caution">
    <text evidence="7">The sequence shown here is derived from an EMBL/GenBank/DDBJ whole genome shotgun (WGS) entry which is preliminary data.</text>
</comment>
<comment type="pathway">
    <text evidence="6">Glycan metabolism; bacterial cellulose biosynthesis.</text>
</comment>
<evidence type="ECO:0000256" key="3">
    <source>
        <dbReference type="ARBA" id="ARBA00022692"/>
    </source>
</evidence>
<comment type="subcellular location">
    <subcellularLocation>
        <location evidence="6">Cell inner membrane</location>
    </subcellularLocation>
    <subcellularLocation>
        <location evidence="1">Cell membrane</location>
        <topology evidence="1">Single-pass membrane protein</topology>
    </subcellularLocation>
</comment>
<feature type="transmembrane region" description="Helical" evidence="6">
    <location>
        <begin position="728"/>
        <end position="749"/>
    </location>
</feature>
<comment type="function">
    <text evidence="6">Binds the cellulose synthase activator, bis-(3'-5') cyclic diguanylic acid (c-di-GMP).</text>
</comment>
<keyword evidence="6" id="KW-0732">Signal</keyword>
<comment type="similarity">
    <text evidence="6">Belongs to the AcsB/BcsB family.</text>
</comment>
<dbReference type="InterPro" id="IPR018513">
    <property type="entry name" value="Cell_synthase_bac"/>
</dbReference>
<feature type="signal peptide" evidence="6">
    <location>
        <begin position="1"/>
        <end position="24"/>
    </location>
</feature>
<dbReference type="PANTHER" id="PTHR39083">
    <property type="entry name" value="CYCLIC DI-GMP-BINDING PROTEIN"/>
    <property type="match status" value="1"/>
</dbReference>
<keyword evidence="3 6" id="KW-0812">Transmembrane</keyword>
<evidence type="ECO:0000313" key="8">
    <source>
        <dbReference type="Proteomes" id="UP001156836"/>
    </source>
</evidence>
<keyword evidence="6" id="KW-0135">Cellulose biosynthesis</keyword>
<dbReference type="Proteomes" id="UP001156836">
    <property type="component" value="Unassembled WGS sequence"/>
</dbReference>
<dbReference type="Gene3D" id="2.60.120.260">
    <property type="entry name" value="Galactose-binding domain-like"/>
    <property type="match status" value="2"/>
</dbReference>
<evidence type="ECO:0000313" key="7">
    <source>
        <dbReference type="EMBL" id="GLS04454.1"/>
    </source>
</evidence>
<keyword evidence="4 6" id="KW-1133">Transmembrane helix</keyword>
<keyword evidence="2 6" id="KW-1003">Cell membrane</keyword>
<keyword evidence="8" id="KW-1185">Reference proteome</keyword>
<evidence type="ECO:0000256" key="1">
    <source>
        <dbReference type="ARBA" id="ARBA00004162"/>
    </source>
</evidence>
<evidence type="ECO:0000256" key="6">
    <source>
        <dbReference type="RuleBase" id="RU365021"/>
    </source>
</evidence>